<proteinExistence type="predicted"/>
<keyword evidence="1" id="KW-0732">Signal</keyword>
<evidence type="ECO:0000256" key="1">
    <source>
        <dbReference type="SAM" id="SignalP"/>
    </source>
</evidence>
<dbReference type="EMBL" id="JBHUNP010000001">
    <property type="protein sequence ID" value="MFD2647499.1"/>
    <property type="molecule type" value="Genomic_DNA"/>
</dbReference>
<gene>
    <name evidence="2" type="ORF">ACFSX5_06820</name>
</gene>
<feature type="signal peptide" evidence="1">
    <location>
        <begin position="1"/>
        <end position="19"/>
    </location>
</feature>
<sequence>MRLILLVLFLLLQAGLAAAVECNFGSRSAAEAARISYAEFMARERGAIAITEGRCGAADNICEHYIVISHCDSVLYAHPPGDAKRPLSISFNTVLDSCDGAAVCSDTFLHAAMRLGADPAWQPSVDVVRNRSDRWEDTFGVATSGYYFKTVLGAAAVRSILQRSLDPAASFRSLVDLGLRWHSSFLRNDTGTRVLTWPSRRQVLDEDDPAACQEECSLKLYLIKFEESASLPRAALRFSGNMLTFPTMHLRTWAEASGFVYNSQIDFTFVVE</sequence>
<keyword evidence="3" id="KW-1185">Reference proteome</keyword>
<feature type="chain" id="PRO_5046519664" evidence="1">
    <location>
        <begin position="20"/>
        <end position="272"/>
    </location>
</feature>
<accession>A0ABW5QJG7</accession>
<evidence type="ECO:0000313" key="2">
    <source>
        <dbReference type="EMBL" id="MFD2647499.1"/>
    </source>
</evidence>
<dbReference type="Proteomes" id="UP001597521">
    <property type="component" value="Unassembled WGS sequence"/>
</dbReference>
<organism evidence="2 3">
    <name type="scientific">Devosia albogilva</name>
    <dbReference type="NCBI Taxonomy" id="429726"/>
    <lineage>
        <taxon>Bacteria</taxon>
        <taxon>Pseudomonadati</taxon>
        <taxon>Pseudomonadota</taxon>
        <taxon>Alphaproteobacteria</taxon>
        <taxon>Hyphomicrobiales</taxon>
        <taxon>Devosiaceae</taxon>
        <taxon>Devosia</taxon>
    </lineage>
</organism>
<comment type="caution">
    <text evidence="2">The sequence shown here is derived from an EMBL/GenBank/DDBJ whole genome shotgun (WGS) entry which is preliminary data.</text>
</comment>
<protein>
    <submittedName>
        <fullName evidence="2">Uncharacterized protein</fullName>
    </submittedName>
</protein>
<reference evidence="3" key="1">
    <citation type="journal article" date="2019" name="Int. J. Syst. Evol. Microbiol.">
        <title>The Global Catalogue of Microorganisms (GCM) 10K type strain sequencing project: providing services to taxonomists for standard genome sequencing and annotation.</title>
        <authorList>
            <consortium name="The Broad Institute Genomics Platform"/>
            <consortium name="The Broad Institute Genome Sequencing Center for Infectious Disease"/>
            <person name="Wu L."/>
            <person name="Ma J."/>
        </authorList>
    </citation>
    <scope>NUCLEOTIDE SEQUENCE [LARGE SCALE GENOMIC DNA]</scope>
    <source>
        <strain evidence="3">CCM 7427</strain>
    </source>
</reference>
<evidence type="ECO:0000313" key="3">
    <source>
        <dbReference type="Proteomes" id="UP001597521"/>
    </source>
</evidence>
<dbReference type="RefSeq" id="WP_386832522.1">
    <property type="nucleotide sequence ID" value="NZ_JBHUNP010000001.1"/>
</dbReference>
<name>A0ABW5QJG7_9HYPH</name>